<keyword evidence="4" id="KW-1015">Disulfide bond</keyword>
<evidence type="ECO:0000256" key="1">
    <source>
        <dbReference type="ARBA" id="ARBA00022536"/>
    </source>
</evidence>
<dbReference type="InterPro" id="IPR000742">
    <property type="entry name" value="EGF"/>
</dbReference>
<keyword evidence="1 5" id="KW-0245">EGF-like domain</keyword>
<dbReference type="Pfam" id="PF00431">
    <property type="entry name" value="CUB"/>
    <property type="match status" value="1"/>
</dbReference>
<dbReference type="CDD" id="cd00041">
    <property type="entry name" value="CUB"/>
    <property type="match status" value="1"/>
</dbReference>
<protein>
    <recommendedName>
        <fullName evidence="12">EGF-like domain-containing protein</fullName>
    </recommendedName>
</protein>
<feature type="region of interest" description="Disordered" evidence="6">
    <location>
        <begin position="413"/>
        <end position="445"/>
    </location>
</feature>
<dbReference type="SUPFAM" id="SSF49854">
    <property type="entry name" value="Spermadhesin, CUB domain"/>
    <property type="match status" value="1"/>
</dbReference>
<evidence type="ECO:0000256" key="2">
    <source>
        <dbReference type="ARBA" id="ARBA00022729"/>
    </source>
</evidence>
<dbReference type="SUPFAM" id="SSF57196">
    <property type="entry name" value="EGF/Laminin"/>
    <property type="match status" value="1"/>
</dbReference>
<dbReference type="SMART" id="SM00179">
    <property type="entry name" value="EGF_CA"/>
    <property type="match status" value="1"/>
</dbReference>
<evidence type="ECO:0000256" key="6">
    <source>
        <dbReference type="SAM" id="MobiDB-lite"/>
    </source>
</evidence>
<dbReference type="Proteomes" id="UP000694558">
    <property type="component" value="Chromosome 8"/>
</dbReference>
<reference evidence="10" key="2">
    <citation type="submission" date="2025-08" db="UniProtKB">
        <authorList>
            <consortium name="Ensembl"/>
        </authorList>
    </citation>
    <scope>IDENTIFICATION</scope>
</reference>
<dbReference type="InterPro" id="IPR018097">
    <property type="entry name" value="EGF_Ca-bd_CS"/>
</dbReference>
<dbReference type="Ensembl" id="ENSSMAT00000034773.2">
    <property type="protein sequence ID" value="ENSSMAP00000034333.2"/>
    <property type="gene ID" value="ENSSMAG00000021002.2"/>
</dbReference>
<evidence type="ECO:0000259" key="8">
    <source>
        <dbReference type="PROSITE" id="PS01180"/>
    </source>
</evidence>
<reference evidence="10" key="1">
    <citation type="submission" date="2023-05" db="EMBL/GenBank/DDBJ databases">
        <title>High-quality long-read genome of Scophthalmus maximus.</title>
        <authorList>
            <person name="Lien S."/>
            <person name="Martinez P."/>
        </authorList>
    </citation>
    <scope>NUCLEOTIDE SEQUENCE [LARGE SCALE GENOMIC DNA]</scope>
</reference>
<dbReference type="PROSITE" id="PS00010">
    <property type="entry name" value="ASX_HYDROXYL"/>
    <property type="match status" value="1"/>
</dbReference>
<dbReference type="PROSITE" id="PS50026">
    <property type="entry name" value="EGF_3"/>
    <property type="match status" value="1"/>
</dbReference>
<dbReference type="PROSITE" id="PS01180">
    <property type="entry name" value="CUB"/>
    <property type="match status" value="1"/>
</dbReference>
<dbReference type="FunFam" id="2.10.25.10:FF:000038">
    <property type="entry name" value="Fibrillin 2"/>
    <property type="match status" value="1"/>
</dbReference>
<evidence type="ECO:0000256" key="3">
    <source>
        <dbReference type="ARBA" id="ARBA00022737"/>
    </source>
</evidence>
<dbReference type="Gene3D" id="2.10.25.10">
    <property type="entry name" value="Laminin"/>
    <property type="match status" value="1"/>
</dbReference>
<dbReference type="SMART" id="SM00042">
    <property type="entry name" value="CUB"/>
    <property type="match status" value="1"/>
</dbReference>
<organism evidence="10 11">
    <name type="scientific">Scophthalmus maximus</name>
    <name type="common">Turbot</name>
    <name type="synonym">Psetta maxima</name>
    <dbReference type="NCBI Taxonomy" id="52904"/>
    <lineage>
        <taxon>Eukaryota</taxon>
        <taxon>Metazoa</taxon>
        <taxon>Chordata</taxon>
        <taxon>Craniata</taxon>
        <taxon>Vertebrata</taxon>
        <taxon>Euteleostomi</taxon>
        <taxon>Actinopterygii</taxon>
        <taxon>Neopterygii</taxon>
        <taxon>Teleostei</taxon>
        <taxon>Neoteleostei</taxon>
        <taxon>Acanthomorphata</taxon>
        <taxon>Carangaria</taxon>
        <taxon>Pleuronectiformes</taxon>
        <taxon>Pleuronectoidei</taxon>
        <taxon>Scophthalmidae</taxon>
        <taxon>Scophthalmus</taxon>
    </lineage>
</organism>
<name>A0A8D3BHI5_SCOMX</name>
<dbReference type="Gene3D" id="2.60.120.290">
    <property type="entry name" value="Spermadhesin, CUB domain"/>
    <property type="match status" value="1"/>
</dbReference>
<keyword evidence="2" id="KW-0732">Signal</keyword>
<keyword evidence="7" id="KW-0472">Membrane</keyword>
<evidence type="ECO:0000313" key="10">
    <source>
        <dbReference type="Ensembl" id="ENSSMAP00000034333.2"/>
    </source>
</evidence>
<dbReference type="InterPro" id="IPR049883">
    <property type="entry name" value="NOTCH1_EGF-like"/>
</dbReference>
<comment type="caution">
    <text evidence="5">Lacks conserved residue(s) required for the propagation of feature annotation.</text>
</comment>
<keyword evidence="7" id="KW-0812">Transmembrane</keyword>
<evidence type="ECO:0000313" key="11">
    <source>
        <dbReference type="Proteomes" id="UP000694558"/>
    </source>
</evidence>
<dbReference type="SMART" id="SM00181">
    <property type="entry name" value="EGF"/>
    <property type="match status" value="1"/>
</dbReference>
<accession>A0A8D3BHI5</accession>
<keyword evidence="7" id="KW-1133">Transmembrane helix</keyword>
<evidence type="ECO:0000256" key="7">
    <source>
        <dbReference type="SAM" id="Phobius"/>
    </source>
</evidence>
<sequence>ASAFVFKINVYTIGTCGLGDEQRNVCSPCDDDAFFALRSCHQLLRGDSGEFFSPDYLCSNPSLWCNWTVQVDPGKRIHLYLEDLTPDDVCHLKQDQVHVDEPAGRFGVHKVLQKCWREAKFTTSTNALTVVLLIGGWPDSPYRGFYGRYQAFGPPVIYNPQEVFAARDEKSEPPLGPMEVTEFGPVTNGGHYQPSLANFDPMYDYDDQRSALTPEDAADAEVGEQEQQPQCGVPNKVLGVCEVRPCSHQKVNHRSCSLASVPSTELLLTGRFPARGLSLNVLCLCQERVEQNRLCVPDVNECGTQLVLCDANADCVNRFGSYSCHCRPGFLDESRLGSGGTICVDAKAAGARAPNCCGSGLSVETKGVYVLFFLLSSLILMLLAAAGMLYRRHHRGAFLVRCRSGSICPPDPDNIHQHHDGYPSPADSDMPPPPPPPRAAPRDAWPQVKELCPAVDLPLLRFSPLVPSDGYLEPRQGRKM</sequence>
<feature type="domain" description="CUB" evidence="8">
    <location>
        <begin position="40"/>
        <end position="152"/>
    </location>
</feature>
<dbReference type="GeneTree" id="ENSGT01110000267296"/>
<dbReference type="InterPro" id="IPR001881">
    <property type="entry name" value="EGF-like_Ca-bd_dom"/>
</dbReference>
<evidence type="ECO:0000256" key="4">
    <source>
        <dbReference type="ARBA" id="ARBA00023157"/>
    </source>
</evidence>
<dbReference type="GO" id="GO:0030855">
    <property type="term" value="P:epithelial cell differentiation"/>
    <property type="evidence" value="ECO:0007669"/>
    <property type="project" value="UniProtKB-ARBA"/>
</dbReference>
<feature type="compositionally biased region" description="Pro residues" evidence="6">
    <location>
        <begin position="430"/>
        <end position="439"/>
    </location>
</feature>
<dbReference type="PROSITE" id="PS01187">
    <property type="entry name" value="EGF_CA"/>
    <property type="match status" value="1"/>
</dbReference>
<dbReference type="CDD" id="cd00054">
    <property type="entry name" value="EGF_CA"/>
    <property type="match status" value="1"/>
</dbReference>
<evidence type="ECO:0000256" key="5">
    <source>
        <dbReference type="PROSITE-ProRule" id="PRU00076"/>
    </source>
</evidence>
<evidence type="ECO:0000259" key="9">
    <source>
        <dbReference type="PROSITE" id="PS50026"/>
    </source>
</evidence>
<dbReference type="InterPro" id="IPR035914">
    <property type="entry name" value="Sperma_CUB_dom_sf"/>
</dbReference>
<dbReference type="InterPro" id="IPR000152">
    <property type="entry name" value="EGF-type_Asp/Asn_hydroxyl_site"/>
</dbReference>
<dbReference type="InterPro" id="IPR000859">
    <property type="entry name" value="CUB_dom"/>
</dbReference>
<feature type="transmembrane region" description="Helical" evidence="7">
    <location>
        <begin position="367"/>
        <end position="390"/>
    </location>
</feature>
<proteinExistence type="predicted"/>
<evidence type="ECO:0008006" key="12">
    <source>
        <dbReference type="Google" id="ProtNLM"/>
    </source>
</evidence>
<keyword evidence="3" id="KW-0677">Repeat</keyword>
<dbReference type="AlphaFoldDB" id="A0A8D3BHI5"/>
<dbReference type="GO" id="GO:0005509">
    <property type="term" value="F:calcium ion binding"/>
    <property type="evidence" value="ECO:0007669"/>
    <property type="project" value="InterPro"/>
</dbReference>
<feature type="domain" description="EGF-like" evidence="9">
    <location>
        <begin position="298"/>
        <end position="333"/>
    </location>
</feature>
<dbReference type="Pfam" id="PF07645">
    <property type="entry name" value="EGF_CA"/>
    <property type="match status" value="1"/>
</dbReference>